<name>A0A7C8ZRZ2_OPUST</name>
<dbReference type="AlphaFoldDB" id="A0A7C8ZRZ2"/>
<evidence type="ECO:0000256" key="1">
    <source>
        <dbReference type="SAM" id="MobiDB-lite"/>
    </source>
</evidence>
<accession>A0A7C8ZRZ2</accession>
<feature type="compositionally biased region" description="Polar residues" evidence="1">
    <location>
        <begin position="78"/>
        <end position="88"/>
    </location>
</feature>
<protein>
    <submittedName>
        <fullName evidence="2">Uncharacterized protein</fullName>
    </submittedName>
</protein>
<evidence type="ECO:0000313" key="2">
    <source>
        <dbReference type="EMBL" id="MBA4649974.1"/>
    </source>
</evidence>
<feature type="region of interest" description="Disordered" evidence="1">
    <location>
        <begin position="21"/>
        <end position="60"/>
    </location>
</feature>
<proteinExistence type="predicted"/>
<reference evidence="2" key="2">
    <citation type="submission" date="2020-07" db="EMBL/GenBank/DDBJ databases">
        <authorList>
            <person name="Vera ALvarez R."/>
            <person name="Arias-Moreno D.M."/>
            <person name="Jimenez-Jacinto V."/>
            <person name="Jimenez-Bremont J.F."/>
            <person name="Swaminathan K."/>
            <person name="Moose S.P."/>
            <person name="Guerrero-Gonzalez M.L."/>
            <person name="Marino-Ramirez L."/>
            <person name="Landsman D."/>
            <person name="Rodriguez-Kessler M."/>
            <person name="Delgado-Sanchez P."/>
        </authorList>
    </citation>
    <scope>NUCLEOTIDE SEQUENCE</scope>
    <source>
        <tissue evidence="2">Cladode</tissue>
    </source>
</reference>
<reference evidence="2" key="1">
    <citation type="journal article" date="2013" name="J. Plant Res.">
        <title>Effect of fungi and light on seed germination of three Opuntia species from semiarid lands of central Mexico.</title>
        <authorList>
            <person name="Delgado-Sanchez P."/>
            <person name="Jimenez-Bremont J.F."/>
            <person name="Guerrero-Gonzalez Mde L."/>
            <person name="Flores J."/>
        </authorList>
    </citation>
    <scope>NUCLEOTIDE SEQUENCE</scope>
    <source>
        <tissue evidence="2">Cladode</tissue>
    </source>
</reference>
<sequence length="155" mass="16999">MPEAMNFPVVKSLKMHCSPSKYTVTPPSVKEMTDNRGSSRPGTHTTPLSTSPGQIVTSPATRPVRILPSLCRSEKQSGRSLLFSNPDSSGDRCLGAPESTRHSTRHSQIQSTIVCIDMTPEAEKRGEGTNHRAHNLSYMDSLLKIIWTKLACHSL</sequence>
<feature type="compositionally biased region" description="Polar residues" evidence="1">
    <location>
        <begin position="35"/>
        <end position="60"/>
    </location>
</feature>
<feature type="region of interest" description="Disordered" evidence="1">
    <location>
        <begin position="74"/>
        <end position="108"/>
    </location>
</feature>
<dbReference type="EMBL" id="GISG01162752">
    <property type="protein sequence ID" value="MBA4649974.1"/>
    <property type="molecule type" value="Transcribed_RNA"/>
</dbReference>
<organism evidence="2">
    <name type="scientific">Opuntia streptacantha</name>
    <name type="common">Prickly pear cactus</name>
    <name type="synonym">Opuntia cardona</name>
    <dbReference type="NCBI Taxonomy" id="393608"/>
    <lineage>
        <taxon>Eukaryota</taxon>
        <taxon>Viridiplantae</taxon>
        <taxon>Streptophyta</taxon>
        <taxon>Embryophyta</taxon>
        <taxon>Tracheophyta</taxon>
        <taxon>Spermatophyta</taxon>
        <taxon>Magnoliopsida</taxon>
        <taxon>eudicotyledons</taxon>
        <taxon>Gunneridae</taxon>
        <taxon>Pentapetalae</taxon>
        <taxon>Caryophyllales</taxon>
        <taxon>Cactineae</taxon>
        <taxon>Cactaceae</taxon>
        <taxon>Opuntioideae</taxon>
        <taxon>Opuntia</taxon>
    </lineage>
</organism>